<dbReference type="Gene3D" id="3.40.50.150">
    <property type="entry name" value="Vaccinia Virus protein VP39"/>
    <property type="match status" value="1"/>
</dbReference>
<evidence type="ECO:0000313" key="3">
    <source>
        <dbReference type="EMBL" id="NMQ17925.1"/>
    </source>
</evidence>
<dbReference type="NCBIfam" id="NF038261">
    <property type="entry name" value="rhodoquin_RquA"/>
    <property type="match status" value="1"/>
</dbReference>
<comment type="caution">
    <text evidence="3">The sequence shown here is derived from an EMBL/GenBank/DDBJ whole genome shotgun (WGS) entry which is preliminary data.</text>
</comment>
<dbReference type="Proteomes" id="UP000760480">
    <property type="component" value="Unassembled WGS sequence"/>
</dbReference>
<dbReference type="PANTHER" id="PTHR43591">
    <property type="entry name" value="METHYLTRANSFERASE"/>
    <property type="match status" value="1"/>
</dbReference>
<dbReference type="InterPro" id="IPR029063">
    <property type="entry name" value="SAM-dependent_MTases_sf"/>
</dbReference>
<sequence>MVLEPVSTDVENAAHRQEPDQEISAPAQVPLPAYLQQVYWWAYLHPAAVRVFERQWLVNLILWGNFAQLRDVALDEMGATIDGNILQVACVYGDFTERLAQRLKPTARLDVVDVAPVQLENLKAKLDGGASRIALHHQDSSNLHFADASYDCVVLFFLLHEQPEEVRAQTVAQALRVVKPGGKVIFVDYHRPQLSNPFRYVMVPILTTLEPFAMDLWRKEIAEWIPEERARTATVKKETFFGGLYQKVVVTL</sequence>
<evidence type="ECO:0000259" key="2">
    <source>
        <dbReference type="Pfam" id="PF13649"/>
    </source>
</evidence>
<evidence type="ECO:0000313" key="4">
    <source>
        <dbReference type="Proteomes" id="UP000760480"/>
    </source>
</evidence>
<evidence type="ECO:0000256" key="1">
    <source>
        <dbReference type="SAM" id="MobiDB-lite"/>
    </source>
</evidence>
<proteinExistence type="predicted"/>
<feature type="region of interest" description="Disordered" evidence="1">
    <location>
        <begin position="1"/>
        <end position="22"/>
    </location>
</feature>
<feature type="domain" description="Methyltransferase" evidence="2">
    <location>
        <begin position="85"/>
        <end position="182"/>
    </location>
</feature>
<dbReference type="SUPFAM" id="SSF53335">
    <property type="entry name" value="S-adenosyl-L-methionine-dependent methyltransferases"/>
    <property type="match status" value="1"/>
</dbReference>
<dbReference type="InterPro" id="IPR041698">
    <property type="entry name" value="Methyltransf_25"/>
</dbReference>
<keyword evidence="4" id="KW-1185">Reference proteome</keyword>
<dbReference type="Pfam" id="PF13649">
    <property type="entry name" value="Methyltransf_25"/>
    <property type="match status" value="1"/>
</dbReference>
<gene>
    <name evidence="3" type="ORF">E4P82_01140</name>
</gene>
<dbReference type="GO" id="GO:0008168">
    <property type="term" value="F:methyltransferase activity"/>
    <property type="evidence" value="ECO:0007669"/>
    <property type="project" value="UniProtKB-KW"/>
</dbReference>
<organism evidence="3 4">
    <name type="scientific">Candidatus Competibacter phosphatis</name>
    <dbReference type="NCBI Taxonomy" id="221280"/>
    <lineage>
        <taxon>Bacteria</taxon>
        <taxon>Pseudomonadati</taxon>
        <taxon>Pseudomonadota</taxon>
        <taxon>Gammaproteobacteria</taxon>
        <taxon>Candidatus Competibacteraceae</taxon>
        <taxon>Candidatus Competibacter</taxon>
    </lineage>
</organism>
<dbReference type="GO" id="GO:0032259">
    <property type="term" value="P:methylation"/>
    <property type="evidence" value="ECO:0007669"/>
    <property type="project" value="UniProtKB-KW"/>
</dbReference>
<dbReference type="CDD" id="cd02440">
    <property type="entry name" value="AdoMet_MTases"/>
    <property type="match status" value="1"/>
</dbReference>
<name>A0ABX1TJ70_9GAMM</name>
<keyword evidence="3" id="KW-0808">Transferase</keyword>
<accession>A0ABX1TJ70</accession>
<protein>
    <submittedName>
        <fullName evidence="3">Class I SAM-dependent methyltransferase</fullName>
    </submittedName>
</protein>
<dbReference type="EMBL" id="SPMZ01000004">
    <property type="protein sequence ID" value="NMQ17925.1"/>
    <property type="molecule type" value="Genomic_DNA"/>
</dbReference>
<keyword evidence="3" id="KW-0489">Methyltransferase</keyword>
<reference evidence="3 4" key="1">
    <citation type="submission" date="2019-03" db="EMBL/GenBank/DDBJ databases">
        <title>Metabolic reconstructions from genomes of highly enriched 'Candidatus Accumulibacter' and 'Candidatus Competibacter' bioreactor populations.</title>
        <authorList>
            <person name="Annavajhala M.K."/>
            <person name="Welles L."/>
            <person name="Abbas B."/>
            <person name="Sorokin D."/>
            <person name="Park H."/>
            <person name="Van Loosdrecht M."/>
            <person name="Chandran K."/>
        </authorList>
    </citation>
    <scope>NUCLEOTIDE SEQUENCE [LARGE SCALE GENOMIC DNA]</scope>
    <source>
        <strain evidence="3 4">SBR_G</strain>
    </source>
</reference>